<evidence type="ECO:0000313" key="3">
    <source>
        <dbReference type="Proteomes" id="UP000001505"/>
    </source>
</evidence>
<dbReference type="STRING" id="716544.wcw_0603"/>
<dbReference type="RefSeq" id="WP_013181696.1">
    <property type="nucleotide sequence ID" value="NC_014225.1"/>
</dbReference>
<accession>D6YV10</accession>
<dbReference type="EMBL" id="CP001928">
    <property type="protein sequence ID" value="ADI37971.1"/>
    <property type="molecule type" value="Genomic_DNA"/>
</dbReference>
<dbReference type="HOGENOM" id="CLU_1314973_0_0_0"/>
<dbReference type="SUPFAM" id="SSF81573">
    <property type="entry name" value="F1F0 ATP synthase subunit B, membrane domain"/>
    <property type="match status" value="1"/>
</dbReference>
<dbReference type="GO" id="GO:0016787">
    <property type="term" value="F:hydrolase activity"/>
    <property type="evidence" value="ECO:0007669"/>
    <property type="project" value="UniProtKB-KW"/>
</dbReference>
<name>D6YV10_WADCW</name>
<keyword evidence="2" id="KW-0378">Hydrolase</keyword>
<dbReference type="Gene3D" id="1.20.5.620">
    <property type="entry name" value="F1F0 ATP synthase subunit B, membrane domain"/>
    <property type="match status" value="1"/>
</dbReference>
<dbReference type="OrthoDB" id="21003at2"/>
<feature type="coiled-coil region" evidence="1">
    <location>
        <begin position="28"/>
        <end position="70"/>
    </location>
</feature>
<reference evidence="2 3" key="1">
    <citation type="journal article" date="2010" name="PLoS ONE">
        <title>The Waddlia genome: a window into chlamydial biology.</title>
        <authorList>
            <person name="Bertelli C."/>
            <person name="Collyn F."/>
            <person name="Croxatto A."/>
            <person name="Ruckert C."/>
            <person name="Polkinghorne A."/>
            <person name="Kebbi-Beghdadi C."/>
            <person name="Goesmann A."/>
            <person name="Vaughan L."/>
            <person name="Greub G."/>
        </authorList>
    </citation>
    <scope>NUCLEOTIDE SEQUENCE [LARGE SCALE GENOMIC DNA]</scope>
    <source>
        <strain evidence="3">ATCC VR-1470 / WSU 86-1044</strain>
    </source>
</reference>
<evidence type="ECO:0000313" key="2">
    <source>
        <dbReference type="EMBL" id="ADI37971.1"/>
    </source>
</evidence>
<dbReference type="NCBIfam" id="NF002170">
    <property type="entry name" value="PRK01005.1"/>
    <property type="match status" value="1"/>
</dbReference>
<keyword evidence="1" id="KW-0175">Coiled coil</keyword>
<dbReference type="KEGG" id="wch:wcw_0603"/>
<sequence length="209" mass="23531">MEKTLEKGEEKIQKICDALRKETLEPAKKEAEELVNDAKLRGEQIIAEARQEAEKILAHARENIEQERNVFHSSLEQASRQSIEELKQTIEKRLFNDELSQLVSKHVQDPKVIGKLIDAIVKAIEKEGLKTEVSAVIPETVKPEEVNAVLAGSVLKKLKEGSVKIGGFTGGAQVKLLDQRMTIDISEQSIIHLLAKYLRKDFRQLIFGD</sequence>
<proteinExistence type="predicted"/>
<evidence type="ECO:0000256" key="1">
    <source>
        <dbReference type="SAM" id="Coils"/>
    </source>
</evidence>
<protein>
    <submittedName>
        <fullName evidence="2">V-type ATP synthase subunit E</fullName>
        <ecNumber evidence="2">3.6.3.14</ecNumber>
    </submittedName>
</protein>
<dbReference type="eggNOG" id="COG1390">
    <property type="taxonomic scope" value="Bacteria"/>
</dbReference>
<dbReference type="EC" id="3.6.3.14" evidence="2"/>
<gene>
    <name evidence="2" type="primary">ntpE</name>
    <name evidence="2" type="ordered locus">wcw_0603</name>
</gene>
<dbReference type="InterPro" id="IPR028987">
    <property type="entry name" value="ATP_synth_B-like_membr_sf"/>
</dbReference>
<dbReference type="Proteomes" id="UP000001505">
    <property type="component" value="Chromosome"/>
</dbReference>
<keyword evidence="3" id="KW-1185">Reference proteome</keyword>
<dbReference type="AlphaFoldDB" id="D6YV10"/>
<organism evidence="2 3">
    <name type="scientific">Waddlia chondrophila (strain ATCC VR-1470 / WSU 86-1044)</name>
    <dbReference type="NCBI Taxonomy" id="716544"/>
    <lineage>
        <taxon>Bacteria</taxon>
        <taxon>Pseudomonadati</taxon>
        <taxon>Chlamydiota</taxon>
        <taxon>Chlamydiia</taxon>
        <taxon>Parachlamydiales</taxon>
        <taxon>Waddliaceae</taxon>
        <taxon>Waddlia</taxon>
    </lineage>
</organism>